<evidence type="ECO:0008006" key="5">
    <source>
        <dbReference type="Google" id="ProtNLM"/>
    </source>
</evidence>
<keyword evidence="2" id="KW-0812">Transmembrane</keyword>
<comment type="caution">
    <text evidence="3">The sequence shown here is derived from an EMBL/GenBank/DDBJ whole genome shotgun (WGS) entry which is preliminary data.</text>
</comment>
<protein>
    <recommendedName>
        <fullName evidence="5">DUF916 domain-containing protein</fullName>
    </recommendedName>
</protein>
<keyword evidence="4" id="KW-1185">Reference proteome</keyword>
<evidence type="ECO:0000313" key="3">
    <source>
        <dbReference type="EMBL" id="GGL76792.1"/>
    </source>
</evidence>
<name>A0A917W8F2_9ACTN</name>
<reference evidence="3" key="1">
    <citation type="journal article" date="2014" name="Int. J. Syst. Evol. Microbiol.">
        <title>Complete genome sequence of Corynebacterium casei LMG S-19264T (=DSM 44701T), isolated from a smear-ripened cheese.</title>
        <authorList>
            <consortium name="US DOE Joint Genome Institute (JGI-PGF)"/>
            <person name="Walter F."/>
            <person name="Albersmeier A."/>
            <person name="Kalinowski J."/>
            <person name="Ruckert C."/>
        </authorList>
    </citation>
    <scope>NUCLEOTIDE SEQUENCE</scope>
    <source>
        <strain evidence="3">CGMCC 4.7306</strain>
    </source>
</reference>
<evidence type="ECO:0000313" key="4">
    <source>
        <dbReference type="Proteomes" id="UP000613840"/>
    </source>
</evidence>
<organism evidence="3 4">
    <name type="scientific">Microlunatus endophyticus</name>
    <dbReference type="NCBI Taxonomy" id="1716077"/>
    <lineage>
        <taxon>Bacteria</taxon>
        <taxon>Bacillati</taxon>
        <taxon>Actinomycetota</taxon>
        <taxon>Actinomycetes</taxon>
        <taxon>Propionibacteriales</taxon>
        <taxon>Propionibacteriaceae</taxon>
        <taxon>Microlunatus</taxon>
    </lineage>
</organism>
<proteinExistence type="predicted"/>
<accession>A0A917W8F2</accession>
<gene>
    <name evidence="3" type="ORF">GCM10011575_38650</name>
</gene>
<feature type="transmembrane region" description="Helical" evidence="2">
    <location>
        <begin position="317"/>
        <end position="339"/>
    </location>
</feature>
<dbReference type="AlphaFoldDB" id="A0A917W8F2"/>
<feature type="region of interest" description="Disordered" evidence="1">
    <location>
        <begin position="295"/>
        <end position="314"/>
    </location>
</feature>
<sequence length="349" mass="37022">MGGGIRRTTATARAGATFLLTGVVMLIGTTLVEAAPPDATPSTTPAAGIGIRLLDYPHSQAGDPRDHEYIVQTVKPGTTLTRHIQITNTTSMAQAIEIKITGATIDDGHFNVAGDARNQLAKWTSTNVDTVRLRSNTHSTITATIHVPEKATRGEQYGVIWAQLRATATTPTHRVSVINRVGIRAYINVDTKKTPPAFTLGPISVDRDNTGAPVLQTTATNTGETAVDLTGRARLANGPGHTSAGPYETTATTTLAPGQQANVRIPTAPQLAAGTWTATIKLRSGDTTRKRTDTITIPHQHRAPPRPAKQTKPSHPIAVPVGITIGLILAIAVTASILIRRARKHRTHE</sequence>
<keyword evidence="2" id="KW-0472">Membrane</keyword>
<dbReference type="EMBL" id="BMMZ01000012">
    <property type="protein sequence ID" value="GGL76792.1"/>
    <property type="molecule type" value="Genomic_DNA"/>
</dbReference>
<reference evidence="3" key="2">
    <citation type="submission" date="2020-09" db="EMBL/GenBank/DDBJ databases">
        <authorList>
            <person name="Sun Q."/>
            <person name="Zhou Y."/>
        </authorList>
    </citation>
    <scope>NUCLEOTIDE SEQUENCE</scope>
    <source>
        <strain evidence="3">CGMCC 4.7306</strain>
    </source>
</reference>
<dbReference type="Proteomes" id="UP000613840">
    <property type="component" value="Unassembled WGS sequence"/>
</dbReference>
<evidence type="ECO:0000256" key="2">
    <source>
        <dbReference type="SAM" id="Phobius"/>
    </source>
</evidence>
<keyword evidence="2" id="KW-1133">Transmembrane helix</keyword>
<evidence type="ECO:0000256" key="1">
    <source>
        <dbReference type="SAM" id="MobiDB-lite"/>
    </source>
</evidence>